<keyword evidence="1" id="KW-0472">Membrane</keyword>
<organism evidence="2">
    <name type="scientific">marine sediment metagenome</name>
    <dbReference type="NCBI Taxonomy" id="412755"/>
    <lineage>
        <taxon>unclassified sequences</taxon>
        <taxon>metagenomes</taxon>
        <taxon>ecological metagenomes</taxon>
    </lineage>
</organism>
<protein>
    <submittedName>
        <fullName evidence="2">Uncharacterized protein</fullName>
    </submittedName>
</protein>
<sequence length="61" mass="6948">EGGHNFLESFNNQDLFLSSILNVHSYFKIIASILSKVLDIVILSFIFSLKIVIEVIFTEKC</sequence>
<feature type="non-terminal residue" evidence="2">
    <location>
        <position position="1"/>
    </location>
</feature>
<evidence type="ECO:0000313" key="2">
    <source>
        <dbReference type="EMBL" id="GAH42509.1"/>
    </source>
</evidence>
<dbReference type="AlphaFoldDB" id="X1GLN5"/>
<proteinExistence type="predicted"/>
<name>X1GLN5_9ZZZZ</name>
<gene>
    <name evidence="2" type="ORF">S03H2_24877</name>
</gene>
<keyword evidence="1" id="KW-0812">Transmembrane</keyword>
<dbReference type="EMBL" id="BARU01013934">
    <property type="protein sequence ID" value="GAH42509.1"/>
    <property type="molecule type" value="Genomic_DNA"/>
</dbReference>
<comment type="caution">
    <text evidence="2">The sequence shown here is derived from an EMBL/GenBank/DDBJ whole genome shotgun (WGS) entry which is preliminary data.</text>
</comment>
<accession>X1GLN5</accession>
<feature type="transmembrane region" description="Helical" evidence="1">
    <location>
        <begin position="29"/>
        <end position="53"/>
    </location>
</feature>
<reference evidence="2" key="1">
    <citation type="journal article" date="2014" name="Front. Microbiol.">
        <title>High frequency of phylogenetically diverse reductive dehalogenase-homologous genes in deep subseafloor sedimentary metagenomes.</title>
        <authorList>
            <person name="Kawai M."/>
            <person name="Futagami T."/>
            <person name="Toyoda A."/>
            <person name="Takaki Y."/>
            <person name="Nishi S."/>
            <person name="Hori S."/>
            <person name="Arai W."/>
            <person name="Tsubouchi T."/>
            <person name="Morono Y."/>
            <person name="Uchiyama I."/>
            <person name="Ito T."/>
            <person name="Fujiyama A."/>
            <person name="Inagaki F."/>
            <person name="Takami H."/>
        </authorList>
    </citation>
    <scope>NUCLEOTIDE SEQUENCE</scope>
    <source>
        <strain evidence="2">Expedition CK06-06</strain>
    </source>
</reference>
<keyword evidence="1" id="KW-1133">Transmembrane helix</keyword>
<evidence type="ECO:0000256" key="1">
    <source>
        <dbReference type="SAM" id="Phobius"/>
    </source>
</evidence>